<dbReference type="InterPro" id="IPR017946">
    <property type="entry name" value="PLC-like_Pdiesterase_TIM-brl"/>
</dbReference>
<evidence type="ECO:0000259" key="1">
    <source>
        <dbReference type="PROSITE" id="PS51704"/>
    </source>
</evidence>
<proteinExistence type="predicted"/>
<reference evidence="3" key="1">
    <citation type="journal article" date="2019" name="Int. J. Syst. Evol. Microbiol.">
        <title>The Global Catalogue of Microorganisms (GCM) 10K type strain sequencing project: providing services to taxonomists for standard genome sequencing and annotation.</title>
        <authorList>
            <consortium name="The Broad Institute Genomics Platform"/>
            <consortium name="The Broad Institute Genome Sequencing Center for Infectious Disease"/>
            <person name="Wu L."/>
            <person name="Ma J."/>
        </authorList>
    </citation>
    <scope>NUCLEOTIDE SEQUENCE [LARGE SCALE GENOMIC DNA]</scope>
    <source>
        <strain evidence="3">CGMCC 1.16306</strain>
    </source>
</reference>
<evidence type="ECO:0000313" key="2">
    <source>
        <dbReference type="EMBL" id="MFC4618517.1"/>
    </source>
</evidence>
<dbReference type="PANTHER" id="PTHR46211:SF14">
    <property type="entry name" value="GLYCEROPHOSPHODIESTER PHOSPHODIESTERASE"/>
    <property type="match status" value="1"/>
</dbReference>
<dbReference type="PROSITE" id="PS50007">
    <property type="entry name" value="PIPLC_X_DOMAIN"/>
    <property type="match status" value="1"/>
</dbReference>
<accession>A0ABV9GJP1</accession>
<organism evidence="2 3">
    <name type="scientific">Camelliibacillus cellulosilyticus</name>
    <dbReference type="NCBI Taxonomy" id="2174486"/>
    <lineage>
        <taxon>Bacteria</taxon>
        <taxon>Bacillati</taxon>
        <taxon>Bacillota</taxon>
        <taxon>Bacilli</taxon>
        <taxon>Bacillales</taxon>
        <taxon>Sporolactobacillaceae</taxon>
        <taxon>Camelliibacillus</taxon>
    </lineage>
</organism>
<keyword evidence="3" id="KW-1185">Reference proteome</keyword>
<dbReference type="PANTHER" id="PTHR46211">
    <property type="entry name" value="GLYCEROPHOSPHORYL DIESTER PHOSPHODIESTERASE"/>
    <property type="match status" value="1"/>
</dbReference>
<dbReference type="RefSeq" id="WP_376845567.1">
    <property type="nucleotide sequence ID" value="NZ_JBHSFW010000002.1"/>
</dbReference>
<evidence type="ECO:0000313" key="3">
    <source>
        <dbReference type="Proteomes" id="UP001596022"/>
    </source>
</evidence>
<comment type="caution">
    <text evidence="2">The sequence shown here is derived from an EMBL/GenBank/DDBJ whole genome shotgun (WGS) entry which is preliminary data.</text>
</comment>
<protein>
    <submittedName>
        <fullName evidence="2">Glycerophosphodiester phosphodiesterase</fullName>
    </submittedName>
</protein>
<dbReference type="CDD" id="cd08563">
    <property type="entry name" value="GDPD_TtGDE_like"/>
    <property type="match status" value="1"/>
</dbReference>
<dbReference type="SUPFAM" id="SSF51695">
    <property type="entry name" value="PLC-like phosphodiesterases"/>
    <property type="match status" value="1"/>
</dbReference>
<gene>
    <name evidence="2" type="ORF">ACFO4N_07185</name>
</gene>
<dbReference type="EMBL" id="JBHSFW010000002">
    <property type="protein sequence ID" value="MFC4618517.1"/>
    <property type="molecule type" value="Genomic_DNA"/>
</dbReference>
<name>A0ABV9GJP1_9BACL</name>
<dbReference type="PROSITE" id="PS51704">
    <property type="entry name" value="GP_PDE"/>
    <property type="match status" value="1"/>
</dbReference>
<dbReference type="Gene3D" id="3.20.20.190">
    <property type="entry name" value="Phosphatidylinositol (PI) phosphodiesterase"/>
    <property type="match status" value="1"/>
</dbReference>
<dbReference type="Pfam" id="PF03009">
    <property type="entry name" value="GDPD"/>
    <property type="match status" value="1"/>
</dbReference>
<dbReference type="InterPro" id="IPR030395">
    <property type="entry name" value="GP_PDE_dom"/>
</dbReference>
<dbReference type="Proteomes" id="UP001596022">
    <property type="component" value="Unassembled WGS sequence"/>
</dbReference>
<feature type="domain" description="GP-PDE" evidence="1">
    <location>
        <begin position="2"/>
        <end position="238"/>
    </location>
</feature>
<sequence>MTTYFAHRGSVTEAPENTMPSFERALRHGVKGLELDVQLTKDGHLVINHDQRINRVASNGTGFIRDFTLEEIRQFDVGGKFSAEFEGVTFATLEEVVAFCPSDVLLNIEIKNIPYFYEGIEKKVVDCLKAHDRVENTLISSFDHKALKRMEELAPEIPLGLLFMDNILDPWSYAKHCGIQVYSLHPRYQFVDKTYMEKCHEEGFKVFPWTVDDEDVHQSLLSIGVDGIISNNPKIFGV</sequence>